<dbReference type="PANTHER" id="PTHR44472">
    <property type="entry name" value="DDB1- AND CUL4-ASSOCIATED FACTOR 4-RELATED"/>
    <property type="match status" value="1"/>
</dbReference>
<dbReference type="InterPro" id="IPR052254">
    <property type="entry name" value="CUL4-DDB1_E3_ligase_receptor"/>
</dbReference>
<sequence>MNREIPGYYYDSEKRKYFKIEATAPDQATWSASNHKRRQLEKRQLDARQERLALNALRIKPARLLNDALAGGLLHRELVGRPLVDAPVACWAQGLRQRASLRLWPSLAETAGAVSLMYIGNQDTKTGLGTAYAVLNEEALGSSYITGSDVDEINLRDGGIVHRRTKFSATILVPVHAPQLSSLTYHAPSHKILLTSRQPTRNVGIAYFSPTLSDFDDPSPAWLLGDTTLTHISIPVRDSQRSVNTCAAAPSGSSLTCVAGTSAGILQLHGDRLGWLTPPSQTRSSRHPASRGRGGYVKAFYKVASTPPYGEILSLDFLTPDVLLAGGRSNTLCVLDIRVPPDEWTTTVTHKSTVAHVKAVGDHEILAAGPRSAMAIYDLRYIQKHNNDAQAANYPPNRRRIGNAALPIVEFPEYSNSAHLQIGLDVLPASSGVGGRGIVAAAHDNGTVAVYSLQTGARVKCKAVDDIKLPGSNSVVKCLQWQTLPWDRNPSLFVGEGTAIKQYSFARGENGKEEEEKVRGDDGFWREMAT</sequence>
<dbReference type="SUPFAM" id="SSF50978">
    <property type="entry name" value="WD40 repeat-like"/>
    <property type="match status" value="1"/>
</dbReference>
<name>A0AAE0NSM5_9PEZI</name>
<evidence type="ECO:0000313" key="4">
    <source>
        <dbReference type="Proteomes" id="UP001285441"/>
    </source>
</evidence>
<keyword evidence="4" id="KW-1185">Reference proteome</keyword>
<reference evidence="3" key="2">
    <citation type="submission" date="2023-06" db="EMBL/GenBank/DDBJ databases">
        <authorList>
            <consortium name="Lawrence Berkeley National Laboratory"/>
            <person name="Haridas S."/>
            <person name="Hensen N."/>
            <person name="Bonometti L."/>
            <person name="Westerberg I."/>
            <person name="Brannstrom I.O."/>
            <person name="Guillou S."/>
            <person name="Cros-Aarteil S."/>
            <person name="Calhoun S."/>
            <person name="Kuo A."/>
            <person name="Mondo S."/>
            <person name="Pangilinan J."/>
            <person name="Riley R."/>
            <person name="LaButti K."/>
            <person name="Andreopoulos B."/>
            <person name="Lipzen A."/>
            <person name="Chen C."/>
            <person name="Yanf M."/>
            <person name="Daum C."/>
            <person name="Ng V."/>
            <person name="Clum A."/>
            <person name="Steindorff A."/>
            <person name="Ohm R."/>
            <person name="Martin F."/>
            <person name="Silar P."/>
            <person name="Natvig D."/>
            <person name="Lalanne C."/>
            <person name="Gautier V."/>
            <person name="Ament-velasquez S.L."/>
            <person name="Kruys A."/>
            <person name="Hutchinson M.I."/>
            <person name="Powell A.J."/>
            <person name="Barry K."/>
            <person name="Miller A.N."/>
            <person name="Grigoriev I.V."/>
            <person name="Debuchy R."/>
            <person name="Gladieux P."/>
            <person name="Thoren M.H."/>
            <person name="Johannesson H."/>
        </authorList>
    </citation>
    <scope>NUCLEOTIDE SEQUENCE</scope>
    <source>
        <strain evidence="3">CBS 232.78</strain>
    </source>
</reference>
<evidence type="ECO:0008006" key="5">
    <source>
        <dbReference type="Google" id="ProtNLM"/>
    </source>
</evidence>
<organism evidence="3 4">
    <name type="scientific">Podospora didyma</name>
    <dbReference type="NCBI Taxonomy" id="330526"/>
    <lineage>
        <taxon>Eukaryota</taxon>
        <taxon>Fungi</taxon>
        <taxon>Dikarya</taxon>
        <taxon>Ascomycota</taxon>
        <taxon>Pezizomycotina</taxon>
        <taxon>Sordariomycetes</taxon>
        <taxon>Sordariomycetidae</taxon>
        <taxon>Sordariales</taxon>
        <taxon>Podosporaceae</taxon>
        <taxon>Podospora</taxon>
    </lineage>
</organism>
<dbReference type="InterPro" id="IPR015943">
    <property type="entry name" value="WD40/YVTN_repeat-like_dom_sf"/>
</dbReference>
<dbReference type="Proteomes" id="UP001285441">
    <property type="component" value="Unassembled WGS sequence"/>
</dbReference>
<protein>
    <recommendedName>
        <fullName evidence="5">Myocyte-specific enhancer factor 2d</fullName>
    </recommendedName>
</protein>
<comment type="caution">
    <text evidence="3">The sequence shown here is derived from an EMBL/GenBank/DDBJ whole genome shotgun (WGS) entry which is preliminary data.</text>
</comment>
<evidence type="ECO:0000256" key="2">
    <source>
        <dbReference type="ARBA" id="ARBA00022737"/>
    </source>
</evidence>
<proteinExistence type="predicted"/>
<gene>
    <name evidence="3" type="ORF">B0H63DRAFT_541096</name>
</gene>
<dbReference type="PANTHER" id="PTHR44472:SF1">
    <property type="entry name" value="DDB1 AND CUL4 ASSOCIATED FACTOR 4"/>
    <property type="match status" value="1"/>
</dbReference>
<dbReference type="InterPro" id="IPR036322">
    <property type="entry name" value="WD40_repeat_dom_sf"/>
</dbReference>
<accession>A0AAE0NSM5</accession>
<dbReference type="AlphaFoldDB" id="A0AAE0NSM5"/>
<dbReference type="Gene3D" id="2.130.10.10">
    <property type="entry name" value="YVTN repeat-like/Quinoprotein amine dehydrogenase"/>
    <property type="match status" value="1"/>
</dbReference>
<keyword evidence="2" id="KW-0677">Repeat</keyword>
<dbReference type="EMBL" id="JAULSW010000003">
    <property type="protein sequence ID" value="KAK3386942.1"/>
    <property type="molecule type" value="Genomic_DNA"/>
</dbReference>
<evidence type="ECO:0000256" key="1">
    <source>
        <dbReference type="ARBA" id="ARBA00022574"/>
    </source>
</evidence>
<keyword evidence="1" id="KW-0853">WD repeat</keyword>
<evidence type="ECO:0000313" key="3">
    <source>
        <dbReference type="EMBL" id="KAK3386942.1"/>
    </source>
</evidence>
<reference evidence="3" key="1">
    <citation type="journal article" date="2023" name="Mol. Phylogenet. Evol.">
        <title>Genome-scale phylogeny and comparative genomics of the fungal order Sordariales.</title>
        <authorList>
            <person name="Hensen N."/>
            <person name="Bonometti L."/>
            <person name="Westerberg I."/>
            <person name="Brannstrom I.O."/>
            <person name="Guillou S."/>
            <person name="Cros-Aarteil S."/>
            <person name="Calhoun S."/>
            <person name="Haridas S."/>
            <person name="Kuo A."/>
            <person name="Mondo S."/>
            <person name="Pangilinan J."/>
            <person name="Riley R."/>
            <person name="LaButti K."/>
            <person name="Andreopoulos B."/>
            <person name="Lipzen A."/>
            <person name="Chen C."/>
            <person name="Yan M."/>
            <person name="Daum C."/>
            <person name="Ng V."/>
            <person name="Clum A."/>
            <person name="Steindorff A."/>
            <person name="Ohm R.A."/>
            <person name="Martin F."/>
            <person name="Silar P."/>
            <person name="Natvig D.O."/>
            <person name="Lalanne C."/>
            <person name="Gautier V."/>
            <person name="Ament-Velasquez S.L."/>
            <person name="Kruys A."/>
            <person name="Hutchinson M.I."/>
            <person name="Powell A.J."/>
            <person name="Barry K."/>
            <person name="Miller A.N."/>
            <person name="Grigoriev I.V."/>
            <person name="Debuchy R."/>
            <person name="Gladieux P."/>
            <person name="Hiltunen Thoren M."/>
            <person name="Johannesson H."/>
        </authorList>
    </citation>
    <scope>NUCLEOTIDE SEQUENCE</scope>
    <source>
        <strain evidence="3">CBS 232.78</strain>
    </source>
</reference>
<dbReference type="GO" id="GO:0080008">
    <property type="term" value="C:Cul4-RING E3 ubiquitin ligase complex"/>
    <property type="evidence" value="ECO:0007669"/>
    <property type="project" value="TreeGrafter"/>
</dbReference>